<evidence type="ECO:0000313" key="7">
    <source>
        <dbReference type="EMBL" id="MBB3158608.1"/>
    </source>
</evidence>
<sequence>MLNVLTVCTGNICRSPLAALTLSARTDDVEVHFASSGTRARDGAPMTEEAIDLAVERGVPSAVAHGHRARLLTPTHLQNVDLVVAMTREHRRAVVEMDPSRLRMTFTARELVRTIGGVDDHALAAIAAVGDEETDPQRARFAAMVAGLRARRGLAASPAAPADDDVVDPYGRSVATYRESAVQLDPGLEVVERLVRLAVGAPPGATDRSRVDARPGPAVDGGAVSPHAAAIPPTRRGLRRR</sequence>
<evidence type="ECO:0000256" key="5">
    <source>
        <dbReference type="SAM" id="MobiDB-lite"/>
    </source>
</evidence>
<reference evidence="7 8" key="1">
    <citation type="submission" date="2020-08" db="EMBL/GenBank/DDBJ databases">
        <title>Genomic Encyclopedia of Type Strains, Phase III (KMG-III): the genomes of soil and plant-associated and newly described type strains.</title>
        <authorList>
            <person name="Whitman W."/>
        </authorList>
    </citation>
    <scope>NUCLEOTIDE SEQUENCE [LARGE SCALE GENOMIC DNA]</scope>
    <source>
        <strain evidence="7 8">CECT 8356</strain>
    </source>
</reference>
<dbReference type="InterPro" id="IPR023485">
    <property type="entry name" value="Ptyr_pPase"/>
</dbReference>
<dbReference type="EC" id="3.1.3.48" evidence="7"/>
<dbReference type="EMBL" id="JACHXY010000002">
    <property type="protein sequence ID" value="MBB3158608.1"/>
    <property type="molecule type" value="Genomic_DNA"/>
</dbReference>
<evidence type="ECO:0000256" key="4">
    <source>
        <dbReference type="PIRSR" id="PIRSR617867-1"/>
    </source>
</evidence>
<evidence type="ECO:0000256" key="2">
    <source>
        <dbReference type="ARBA" id="ARBA00022801"/>
    </source>
</evidence>
<comment type="caution">
    <text evidence="7">The sequence shown here is derived from an EMBL/GenBank/DDBJ whole genome shotgun (WGS) entry which is preliminary data.</text>
</comment>
<evidence type="ECO:0000313" key="8">
    <source>
        <dbReference type="Proteomes" id="UP000543579"/>
    </source>
</evidence>
<dbReference type="InterPro" id="IPR017867">
    <property type="entry name" value="Tyr_phospatase_low_mol_wt"/>
</dbReference>
<dbReference type="InterPro" id="IPR050438">
    <property type="entry name" value="LMW_PTPase"/>
</dbReference>
<feature type="active site" evidence="4">
    <location>
        <position position="14"/>
    </location>
</feature>
<organism evidence="7 8">
    <name type="scientific">Microbacterium proteolyticum</name>
    <dbReference type="NCBI Taxonomy" id="1572644"/>
    <lineage>
        <taxon>Bacteria</taxon>
        <taxon>Bacillati</taxon>
        <taxon>Actinomycetota</taxon>
        <taxon>Actinomycetes</taxon>
        <taxon>Micrococcales</taxon>
        <taxon>Microbacteriaceae</taxon>
        <taxon>Microbacterium</taxon>
    </lineage>
</organism>
<evidence type="ECO:0000256" key="1">
    <source>
        <dbReference type="ARBA" id="ARBA00011063"/>
    </source>
</evidence>
<dbReference type="PANTHER" id="PTHR11717">
    <property type="entry name" value="LOW MOLECULAR WEIGHT PROTEIN TYROSINE PHOSPHATASE"/>
    <property type="match status" value="1"/>
</dbReference>
<feature type="active site" description="Nucleophile" evidence="4">
    <location>
        <position position="8"/>
    </location>
</feature>
<feature type="domain" description="Phosphotyrosine protein phosphatase I" evidence="6">
    <location>
        <begin position="2"/>
        <end position="129"/>
    </location>
</feature>
<dbReference type="Proteomes" id="UP000543579">
    <property type="component" value="Unassembled WGS sequence"/>
</dbReference>
<keyword evidence="3" id="KW-0904">Protein phosphatase</keyword>
<dbReference type="Pfam" id="PF01451">
    <property type="entry name" value="LMWPc"/>
    <property type="match status" value="1"/>
</dbReference>
<dbReference type="AlphaFoldDB" id="A0A7W5CJ16"/>
<keyword evidence="2 7" id="KW-0378">Hydrolase</keyword>
<comment type="similarity">
    <text evidence="1">Belongs to the low molecular weight phosphotyrosine protein phosphatase family.</text>
</comment>
<name>A0A7W5CJ16_9MICO</name>
<dbReference type="PRINTS" id="PR00719">
    <property type="entry name" value="LMWPTPASE"/>
</dbReference>
<dbReference type="InterPro" id="IPR036196">
    <property type="entry name" value="Ptyr_pPase_sf"/>
</dbReference>
<dbReference type="SUPFAM" id="SSF52788">
    <property type="entry name" value="Phosphotyrosine protein phosphatases I"/>
    <property type="match status" value="1"/>
</dbReference>
<protein>
    <submittedName>
        <fullName evidence="7">Protein-tyrosine phosphatase</fullName>
        <ecNumber evidence="7">3.1.3.48</ecNumber>
    </submittedName>
</protein>
<feature type="region of interest" description="Disordered" evidence="5">
    <location>
        <begin position="202"/>
        <end position="241"/>
    </location>
</feature>
<gene>
    <name evidence="7" type="ORF">FHS07_002304</name>
</gene>
<dbReference type="Gene3D" id="3.40.50.2300">
    <property type="match status" value="1"/>
</dbReference>
<dbReference type="SMART" id="SM00226">
    <property type="entry name" value="LMWPc"/>
    <property type="match status" value="1"/>
</dbReference>
<proteinExistence type="inferred from homology"/>
<evidence type="ECO:0000256" key="3">
    <source>
        <dbReference type="ARBA" id="ARBA00022912"/>
    </source>
</evidence>
<dbReference type="PANTHER" id="PTHR11717:SF31">
    <property type="entry name" value="LOW MOLECULAR WEIGHT PROTEIN-TYROSINE-PHOSPHATASE ETP-RELATED"/>
    <property type="match status" value="1"/>
</dbReference>
<accession>A0A7W5CJ16</accession>
<dbReference type="RefSeq" id="WP_183420016.1">
    <property type="nucleotide sequence ID" value="NZ_JACHXY010000002.1"/>
</dbReference>
<evidence type="ECO:0000259" key="6">
    <source>
        <dbReference type="SMART" id="SM00226"/>
    </source>
</evidence>
<dbReference type="GO" id="GO:0004725">
    <property type="term" value="F:protein tyrosine phosphatase activity"/>
    <property type="evidence" value="ECO:0007669"/>
    <property type="project" value="UniProtKB-EC"/>
</dbReference>